<dbReference type="STRING" id="273121.WS0927"/>
<keyword evidence="2" id="KW-1185">Reference proteome</keyword>
<gene>
    <name evidence="1" type="ordered locus">WS0927</name>
</gene>
<sequence length="165" mass="19086">MRQRVKIGVKIFLIGVCFSGILMAGSGVSPERMEEWLKESNTTCPIKFVDTSRYPKWRAVILYKDNQKEFFSSPKSMLHYFYTQSYRNFSGVQALYVTDYETGGLIESSEAYYVFGSRIVSMSGDDLIPFGTRESAEKFAKEHSGKRIFEFKEVTKKLVDYLEIR</sequence>
<dbReference type="PANTHER" id="PTHR41247:SF1">
    <property type="entry name" value="HTH-TYPE TRANSCRIPTIONAL REPRESSOR YCNK"/>
    <property type="match status" value="1"/>
</dbReference>
<dbReference type="PANTHER" id="PTHR41247">
    <property type="entry name" value="HTH-TYPE TRANSCRIPTIONAL REPRESSOR YCNK"/>
    <property type="match status" value="1"/>
</dbReference>
<dbReference type="HOGENOM" id="CLU_096026_1_1_7"/>
<name>Q7MRZ0_WOLSU</name>
<proteinExistence type="predicted"/>
<dbReference type="Pfam" id="PF05573">
    <property type="entry name" value="NosL"/>
    <property type="match status" value="1"/>
</dbReference>
<dbReference type="EMBL" id="BX571659">
    <property type="protein sequence ID" value="CAE10031.1"/>
    <property type="molecule type" value="Genomic_DNA"/>
</dbReference>
<protein>
    <recommendedName>
        <fullName evidence="3">NosL-related protein</fullName>
    </recommendedName>
</protein>
<dbReference type="eggNOG" id="COG4314">
    <property type="taxonomic scope" value="Bacteria"/>
</dbReference>
<evidence type="ECO:0000313" key="2">
    <source>
        <dbReference type="Proteomes" id="UP000000422"/>
    </source>
</evidence>
<dbReference type="SUPFAM" id="SSF160387">
    <property type="entry name" value="NosL/MerB-like"/>
    <property type="match status" value="1"/>
</dbReference>
<evidence type="ECO:0008006" key="3">
    <source>
        <dbReference type="Google" id="ProtNLM"/>
    </source>
</evidence>
<evidence type="ECO:0000313" key="1">
    <source>
        <dbReference type="EMBL" id="CAE10031.1"/>
    </source>
</evidence>
<reference evidence="1 2" key="1">
    <citation type="journal article" date="2003" name="Proc. Natl. Acad. Sci. U.S.A.">
        <title>Complete genome sequence and analysis of Wolinella succinogenes.</title>
        <authorList>
            <person name="Baar C."/>
            <person name="Eppinger M."/>
            <person name="Raddatz G."/>
            <person name="Simon JM."/>
            <person name="Lanz C."/>
            <person name="Klimmek O."/>
            <person name="Nandakumar R."/>
            <person name="Gross R."/>
            <person name="Rosinus A."/>
            <person name="Keller H."/>
            <person name="Jagtap P."/>
            <person name="Linke B."/>
            <person name="Meyer F."/>
            <person name="Lederer H."/>
            <person name="Schuster S.C."/>
        </authorList>
    </citation>
    <scope>NUCLEOTIDE SEQUENCE [LARGE SCALE GENOMIC DNA]</scope>
    <source>
        <strain evidence="2">ATCC 29543 / DSM 1740 / CCUG 13145 / JCM 31913 / LMG 7466 / NCTC 11488 / FDC 602W</strain>
    </source>
</reference>
<accession>Q7MRZ0</accession>
<dbReference type="Proteomes" id="UP000000422">
    <property type="component" value="Chromosome"/>
</dbReference>
<dbReference type="RefSeq" id="WP_011138827.1">
    <property type="nucleotide sequence ID" value="NC_005090.1"/>
</dbReference>
<dbReference type="AlphaFoldDB" id="Q7MRZ0"/>
<dbReference type="KEGG" id="wsu:WS0927"/>
<dbReference type="Gene3D" id="3.30.70.2050">
    <property type="match status" value="1"/>
</dbReference>
<dbReference type="InterPro" id="IPR008719">
    <property type="entry name" value="N2O_reductase_NosL"/>
</dbReference>
<organism evidence="2">
    <name type="scientific">Wolinella succinogenes (strain ATCC 29543 / DSM 1740 / CCUG 13145 / JCM 31913 / LMG 7466 / NCTC 11488 / FDC 602W)</name>
    <name type="common">Vibrio succinogenes</name>
    <dbReference type="NCBI Taxonomy" id="273121"/>
    <lineage>
        <taxon>Bacteria</taxon>
        <taxon>Pseudomonadati</taxon>
        <taxon>Campylobacterota</taxon>
        <taxon>Epsilonproteobacteria</taxon>
        <taxon>Campylobacterales</taxon>
        <taxon>Helicobacteraceae</taxon>
        <taxon>Wolinella</taxon>
    </lineage>
</organism>